<accession>A0A1F6V2H1</accession>
<protein>
    <recommendedName>
        <fullName evidence="4">YecA family protein</fullName>
    </recommendedName>
</protein>
<comment type="caution">
    <text evidence="2">The sequence shown here is derived from an EMBL/GenBank/DDBJ whole genome shotgun (WGS) entry which is preliminary data.</text>
</comment>
<comment type="similarity">
    <text evidence="1">Belongs to the UPF0149 family.</text>
</comment>
<dbReference type="SUPFAM" id="SSF101327">
    <property type="entry name" value="YgfB-like"/>
    <property type="match status" value="1"/>
</dbReference>
<dbReference type="EMBL" id="MFSP01000147">
    <property type="protein sequence ID" value="OGI63815.1"/>
    <property type="molecule type" value="Genomic_DNA"/>
</dbReference>
<organism evidence="2 3">
    <name type="scientific">Candidatus Muproteobacteria bacterium RBG_16_60_9</name>
    <dbReference type="NCBI Taxonomy" id="1817755"/>
    <lineage>
        <taxon>Bacteria</taxon>
        <taxon>Pseudomonadati</taxon>
        <taxon>Pseudomonadota</taxon>
        <taxon>Candidatus Muproteobacteria</taxon>
    </lineage>
</organism>
<evidence type="ECO:0008006" key="4">
    <source>
        <dbReference type="Google" id="ProtNLM"/>
    </source>
</evidence>
<dbReference type="InterPro" id="IPR036255">
    <property type="entry name" value="YgfB-like_sf"/>
</dbReference>
<evidence type="ECO:0000313" key="3">
    <source>
        <dbReference type="Proteomes" id="UP000179076"/>
    </source>
</evidence>
<name>A0A1F6V2H1_9PROT</name>
<dbReference type="PANTHER" id="PTHR37528">
    <property type="entry name" value="UPF0149 PROTEIN YGFB"/>
    <property type="match status" value="1"/>
</dbReference>
<dbReference type="Proteomes" id="UP000179076">
    <property type="component" value="Unassembled WGS sequence"/>
</dbReference>
<proteinExistence type="inferred from homology"/>
<dbReference type="Pfam" id="PF03695">
    <property type="entry name" value="UPF0149"/>
    <property type="match status" value="1"/>
</dbReference>
<dbReference type="InterPro" id="IPR011978">
    <property type="entry name" value="YgfB-like"/>
</dbReference>
<evidence type="ECO:0000256" key="1">
    <source>
        <dbReference type="ARBA" id="ARBA00038308"/>
    </source>
</evidence>
<evidence type="ECO:0000313" key="2">
    <source>
        <dbReference type="EMBL" id="OGI63815.1"/>
    </source>
</evidence>
<sequence length="179" mass="19409">MHSSPTVPPDYDELAQALRAADIELSPAEVHGMITGTVSVPQARAPGSLFFGSDAITATPEVELFLRLLAALQEDVRMRLQGSDFEFQPLLLGPDADLPAQIDALAAWARGYILGLAASGIADPQRLEGEVAEFLLDATRIGEAETDTDETTEQQEREIVEIVEYLRAGVQMVFDELNV</sequence>
<gene>
    <name evidence="2" type="ORF">A2W18_09110</name>
</gene>
<dbReference type="GO" id="GO:0005829">
    <property type="term" value="C:cytosol"/>
    <property type="evidence" value="ECO:0007669"/>
    <property type="project" value="TreeGrafter"/>
</dbReference>
<reference evidence="2 3" key="1">
    <citation type="journal article" date="2016" name="Nat. Commun.">
        <title>Thousands of microbial genomes shed light on interconnected biogeochemical processes in an aquifer system.</title>
        <authorList>
            <person name="Anantharaman K."/>
            <person name="Brown C.T."/>
            <person name="Hug L.A."/>
            <person name="Sharon I."/>
            <person name="Castelle C.J."/>
            <person name="Probst A.J."/>
            <person name="Thomas B.C."/>
            <person name="Singh A."/>
            <person name="Wilkins M.J."/>
            <person name="Karaoz U."/>
            <person name="Brodie E.L."/>
            <person name="Williams K.H."/>
            <person name="Hubbard S.S."/>
            <person name="Banfield J.F."/>
        </authorList>
    </citation>
    <scope>NUCLEOTIDE SEQUENCE [LARGE SCALE GENOMIC DNA]</scope>
</reference>
<dbReference type="AlphaFoldDB" id="A0A1F6V2H1"/>
<dbReference type="PANTHER" id="PTHR37528:SF1">
    <property type="entry name" value="UPF0149 PROTEIN YGFB"/>
    <property type="match status" value="1"/>
</dbReference>
<dbReference type="Gene3D" id="1.20.120.740">
    <property type="entry name" value="YgfB uncharacterised protein family UPF0149, PF03695"/>
    <property type="match status" value="1"/>
</dbReference>